<comment type="caution">
    <text evidence="8">Lacks conserved residue(s) required for the propagation of feature annotation.</text>
</comment>
<feature type="domain" description="Toprim" evidence="10">
    <location>
        <begin position="10"/>
        <end position="134"/>
    </location>
</feature>
<evidence type="ECO:0000259" key="11">
    <source>
        <dbReference type="PROSITE" id="PS52039"/>
    </source>
</evidence>
<evidence type="ECO:0000256" key="4">
    <source>
        <dbReference type="ARBA" id="ARBA00022842"/>
    </source>
</evidence>
<evidence type="ECO:0000313" key="13">
    <source>
        <dbReference type="Proteomes" id="UP000317648"/>
    </source>
</evidence>
<feature type="site" description="Interaction with DNA" evidence="8">
    <location>
        <position position="40"/>
    </location>
</feature>
<dbReference type="SMART" id="SM00436">
    <property type="entry name" value="TOP1Bc"/>
    <property type="match status" value="1"/>
</dbReference>
<dbReference type="Gene3D" id="2.70.20.10">
    <property type="entry name" value="Topoisomerase I, domain 3"/>
    <property type="match status" value="1"/>
</dbReference>
<dbReference type="KEGG" id="lcre:Pla8534_34550"/>
<dbReference type="RefSeq" id="WP_145054351.1">
    <property type="nucleotide sequence ID" value="NZ_CP036433.1"/>
</dbReference>
<dbReference type="InterPro" id="IPR034149">
    <property type="entry name" value="TOPRIM_TopoI"/>
</dbReference>
<dbReference type="Gene3D" id="3.40.50.140">
    <property type="match status" value="1"/>
</dbReference>
<feature type="active site" description="O-(5'-phospho-DNA)-tyrosine intermediate" evidence="8">
    <location>
        <position position="329"/>
    </location>
</feature>
<feature type="compositionally biased region" description="Basic residues" evidence="9">
    <location>
        <begin position="858"/>
        <end position="904"/>
    </location>
</feature>
<organism evidence="12 13">
    <name type="scientific">Lignipirellula cremea</name>
    <dbReference type="NCBI Taxonomy" id="2528010"/>
    <lineage>
        <taxon>Bacteria</taxon>
        <taxon>Pseudomonadati</taxon>
        <taxon>Planctomycetota</taxon>
        <taxon>Planctomycetia</taxon>
        <taxon>Pirellulales</taxon>
        <taxon>Pirellulaceae</taxon>
        <taxon>Lignipirellula</taxon>
    </lineage>
</organism>
<dbReference type="Pfam" id="PF01131">
    <property type="entry name" value="Topoisom_bac"/>
    <property type="match status" value="1"/>
</dbReference>
<dbReference type="InterPro" id="IPR003601">
    <property type="entry name" value="Topo_IA_2"/>
</dbReference>
<dbReference type="HAMAP" id="MF_00952">
    <property type="entry name" value="Topoisom_1_prok"/>
    <property type="match status" value="1"/>
</dbReference>
<dbReference type="InterPro" id="IPR013826">
    <property type="entry name" value="Topo_IA_cen_sub3"/>
</dbReference>
<dbReference type="InterPro" id="IPR013825">
    <property type="entry name" value="Topo_IA_cen_sub2"/>
</dbReference>
<gene>
    <name evidence="8 12" type="primary">topA</name>
    <name evidence="12" type="ORF">Pla8534_34550</name>
</gene>
<dbReference type="EMBL" id="CP036433">
    <property type="protein sequence ID" value="QDU95639.1"/>
    <property type="molecule type" value="Genomic_DNA"/>
</dbReference>
<keyword evidence="3" id="KW-0479">Metal-binding</keyword>
<feature type="site" description="Interaction with DNA" evidence="8">
    <location>
        <position position="526"/>
    </location>
</feature>
<feature type="region of interest" description="Interaction with DNA" evidence="8">
    <location>
        <begin position="184"/>
        <end position="189"/>
    </location>
</feature>
<dbReference type="PANTHER" id="PTHR42785">
    <property type="entry name" value="DNA TOPOISOMERASE, TYPE IA, CORE"/>
    <property type="match status" value="1"/>
</dbReference>
<dbReference type="InterPro" id="IPR006171">
    <property type="entry name" value="TOPRIM_dom"/>
</dbReference>
<dbReference type="InterPro" id="IPR023405">
    <property type="entry name" value="Topo_IA_core_domain"/>
</dbReference>
<comment type="function">
    <text evidence="8">Releases the supercoiling and torsional tension of DNA, which is introduced during the DNA replication and transcription, by transiently cleaving and rejoining one strand of the DNA duplex. Introduces a single-strand break via transesterification at a target site in duplex DNA. The scissile phosphodiester is attacked by the catalytic tyrosine of the enzyme, resulting in the formation of a DNA-(5'-phosphotyrosyl)-enzyme intermediate and the expulsion of a 3'-OH DNA strand. The free DNA strand then undergoes passage around the unbroken strand, thus removing DNA supercoils. Finally, in the religation step, the DNA 3'-OH attacks the covalent intermediate to expel the active-site tyrosine and restore the DNA phosphodiester backbone.</text>
</comment>
<keyword evidence="13" id="KW-1185">Reference proteome</keyword>
<dbReference type="SMART" id="SM00437">
    <property type="entry name" value="TOP1Ac"/>
    <property type="match status" value="1"/>
</dbReference>
<dbReference type="CDD" id="cd00186">
    <property type="entry name" value="TOP1Ac"/>
    <property type="match status" value="1"/>
</dbReference>
<keyword evidence="5 8" id="KW-0799">Topoisomerase</keyword>
<dbReference type="CDD" id="cd03363">
    <property type="entry name" value="TOPRIM_TopoIA_TopoI"/>
    <property type="match status" value="1"/>
</dbReference>
<evidence type="ECO:0000256" key="8">
    <source>
        <dbReference type="HAMAP-Rule" id="MF_00952"/>
    </source>
</evidence>
<feature type="region of interest" description="Disordered" evidence="9">
    <location>
        <begin position="852"/>
        <end position="904"/>
    </location>
</feature>
<dbReference type="InterPro" id="IPR028612">
    <property type="entry name" value="Topoisom_1_IA"/>
</dbReference>
<dbReference type="AlphaFoldDB" id="A0A518DUY2"/>
<dbReference type="PRINTS" id="PR00417">
    <property type="entry name" value="PRTPISMRASEI"/>
</dbReference>
<feature type="site" description="Interaction with DNA" evidence="8">
    <location>
        <position position="160"/>
    </location>
</feature>
<dbReference type="EC" id="5.6.2.1" evidence="8"/>
<dbReference type="GO" id="GO:0003917">
    <property type="term" value="F:DNA topoisomerase type I (single strand cut, ATP-independent) activity"/>
    <property type="evidence" value="ECO:0007669"/>
    <property type="project" value="UniProtKB-UniRule"/>
</dbReference>
<dbReference type="PROSITE" id="PS00396">
    <property type="entry name" value="TOPO_IA_1"/>
    <property type="match status" value="1"/>
</dbReference>
<dbReference type="InterPro" id="IPR023406">
    <property type="entry name" value="Topo_IA_AS"/>
</dbReference>
<feature type="site" description="Interaction with DNA" evidence="8">
    <location>
        <position position="168"/>
    </location>
</feature>
<dbReference type="PROSITE" id="PS52039">
    <property type="entry name" value="TOPO_IA_2"/>
    <property type="match status" value="1"/>
</dbReference>
<keyword evidence="7 8" id="KW-0413">Isomerase</keyword>
<reference evidence="12 13" key="1">
    <citation type="submission" date="2019-02" db="EMBL/GenBank/DDBJ databases">
        <title>Deep-cultivation of Planctomycetes and their phenomic and genomic characterization uncovers novel biology.</title>
        <authorList>
            <person name="Wiegand S."/>
            <person name="Jogler M."/>
            <person name="Boedeker C."/>
            <person name="Pinto D."/>
            <person name="Vollmers J."/>
            <person name="Rivas-Marin E."/>
            <person name="Kohn T."/>
            <person name="Peeters S.H."/>
            <person name="Heuer A."/>
            <person name="Rast P."/>
            <person name="Oberbeckmann S."/>
            <person name="Bunk B."/>
            <person name="Jeske O."/>
            <person name="Meyerdierks A."/>
            <person name="Storesund J.E."/>
            <person name="Kallscheuer N."/>
            <person name="Luecker S."/>
            <person name="Lage O.M."/>
            <person name="Pohl T."/>
            <person name="Merkel B.J."/>
            <person name="Hornburger P."/>
            <person name="Mueller R.-W."/>
            <person name="Bruemmer F."/>
            <person name="Labrenz M."/>
            <person name="Spormann A.M."/>
            <person name="Op den Camp H."/>
            <person name="Overmann J."/>
            <person name="Amann R."/>
            <person name="Jetten M.S.M."/>
            <person name="Mascher T."/>
            <person name="Medema M.H."/>
            <person name="Devos D.P."/>
            <person name="Kaster A.-K."/>
            <person name="Ovreas L."/>
            <person name="Rohde M."/>
            <person name="Galperin M.Y."/>
            <person name="Jogler C."/>
        </authorList>
    </citation>
    <scope>NUCLEOTIDE SEQUENCE [LARGE SCALE GENOMIC DNA]</scope>
    <source>
        <strain evidence="12 13">Pla85_3_4</strain>
    </source>
</reference>
<evidence type="ECO:0000256" key="1">
    <source>
        <dbReference type="ARBA" id="ARBA00000213"/>
    </source>
</evidence>
<comment type="similarity">
    <text evidence="2 8">Belongs to the type IA topoisomerase family.</text>
</comment>
<dbReference type="InterPro" id="IPR000380">
    <property type="entry name" value="Topo_IA"/>
</dbReference>
<dbReference type="InterPro" id="IPR013497">
    <property type="entry name" value="Topo_IA_cen"/>
</dbReference>
<dbReference type="Gene3D" id="1.10.290.10">
    <property type="entry name" value="Topoisomerase I, domain 4"/>
    <property type="match status" value="1"/>
</dbReference>
<dbReference type="GO" id="GO:0003677">
    <property type="term" value="F:DNA binding"/>
    <property type="evidence" value="ECO:0007669"/>
    <property type="project" value="UniProtKB-KW"/>
</dbReference>
<keyword evidence="6 8" id="KW-0238">DNA-binding</keyword>
<dbReference type="PROSITE" id="PS50880">
    <property type="entry name" value="TOPRIM"/>
    <property type="match status" value="1"/>
</dbReference>
<dbReference type="SMART" id="SM00493">
    <property type="entry name" value="TOPRIM"/>
    <property type="match status" value="1"/>
</dbReference>
<dbReference type="OrthoDB" id="9804262at2"/>
<proteinExistence type="inferred from homology"/>
<dbReference type="Pfam" id="PF01751">
    <property type="entry name" value="Toprim"/>
    <property type="match status" value="1"/>
</dbReference>
<feature type="site" description="Interaction with DNA" evidence="8">
    <location>
        <position position="331"/>
    </location>
</feature>
<evidence type="ECO:0000256" key="2">
    <source>
        <dbReference type="ARBA" id="ARBA00009446"/>
    </source>
</evidence>
<dbReference type="Gene3D" id="1.10.460.10">
    <property type="entry name" value="Topoisomerase I, domain 2"/>
    <property type="match status" value="1"/>
</dbReference>
<sequence>MAKQGKEQGKALVIVESPNKAKTISKFLGDEYLVEASVGHVRDLAGNKKDVPAEYQNEDWAYLAVNVNDEFKPFYIVNSDKKKEVKRLKDMLKESDRLYLATDEDREGEAISWHLSEILKPTVPVHRLVFHEITKEAIDNALANPRQIDNDLVRAQETRRILDRLYGYDLSDVVRRGVGGKARSAGRVQSVALRLVVEQERERRAFVSAVYWDLVGTFVKSEQSPFEATLRLVEGKKIPNSKDFDEKTGKVKDPNLLLLDEAGANQLAERIRNSEFKVTSLEERPFTDRPKAPFITTALIAEANRKFGFSSKRTMSAAQSLYQKGHITYMRTDSTTLASVAVDAARDLVRSEYGPNFLPEKPNTYANKVKNAQEAHEAIRPAGHPFELPDALRNELSVDEFKLFELIWKRTIASQMLPARGRNITLTLEGGGAVFVATGKIIDFAGHLRAYVEGSDEPEAELADKERILPNVVQGDILDCRKLDSKSHATQPPRRYTEASLTEELESRGIGRPSTYAAIIETLLERKYVYLKGKALVPQWVAFSVIRLLEEHFPHLVNYDFTAQMENSLDTISRGEADHVPYLNDFYHGLQGGGGGLKDQVKAKLEEVNISEINRFSLGAPEGDKGEVILRVWKDSATVEQDGRRTTVPDAIAPDELTMARALELLEQSEKAEEPLGFTEDKRPIFLKMGRFGPYIQLAAENEDEKPKNASLLKGMEPDSIDLETALKLLSLPRDLGEHPELKERVLAANGPYGPYIRAGKENRKLPDTLSPLDVTMEQAIELLKQPKSTRGRQQREALRTFDPSPITENPVTVIDGRYGPYISDGETNAPLPKGVSTEELTFEQALHELAERAARGGPKKKKKAAKKKASAKKSVKKAAAKKKATKKKTAKKAFKKKAAKKTS</sequence>
<keyword evidence="4" id="KW-0460">Magnesium</keyword>
<comment type="catalytic activity">
    <reaction evidence="1 8">
        <text>ATP-independent breakage of single-stranded DNA, followed by passage and rejoining.</text>
        <dbReference type="EC" id="5.6.2.1"/>
    </reaction>
</comment>
<dbReference type="InterPro" id="IPR013824">
    <property type="entry name" value="Topo_IA_cen_sub1"/>
</dbReference>
<evidence type="ECO:0000313" key="12">
    <source>
        <dbReference type="EMBL" id="QDU95639.1"/>
    </source>
</evidence>
<dbReference type="PANTHER" id="PTHR42785:SF1">
    <property type="entry name" value="DNA TOPOISOMERASE"/>
    <property type="match status" value="1"/>
</dbReference>
<evidence type="ECO:0000256" key="5">
    <source>
        <dbReference type="ARBA" id="ARBA00023029"/>
    </source>
</evidence>
<accession>A0A518DUY2</accession>
<dbReference type="InterPro" id="IPR025589">
    <property type="entry name" value="Toprim_C_rpt"/>
</dbReference>
<feature type="domain" description="Topo IA-type catalytic" evidence="11">
    <location>
        <begin position="149"/>
        <end position="594"/>
    </location>
</feature>
<dbReference type="Proteomes" id="UP000317648">
    <property type="component" value="Chromosome"/>
</dbReference>
<comment type="subunit">
    <text evidence="8">Monomer.</text>
</comment>
<evidence type="ECO:0000256" key="9">
    <source>
        <dbReference type="SAM" id="MobiDB-lite"/>
    </source>
</evidence>
<feature type="site" description="Interaction with DNA" evidence="8">
    <location>
        <position position="159"/>
    </location>
</feature>
<evidence type="ECO:0000256" key="3">
    <source>
        <dbReference type="ARBA" id="ARBA00022723"/>
    </source>
</evidence>
<dbReference type="InterPro" id="IPR003602">
    <property type="entry name" value="Topo_IA_DNA-bd_dom"/>
</dbReference>
<evidence type="ECO:0000256" key="7">
    <source>
        <dbReference type="ARBA" id="ARBA00023235"/>
    </source>
</evidence>
<dbReference type="NCBIfam" id="TIGR01051">
    <property type="entry name" value="topA_bact"/>
    <property type="match status" value="1"/>
</dbReference>
<feature type="region of interest" description="Disordered" evidence="9">
    <location>
        <begin position="787"/>
        <end position="813"/>
    </location>
</feature>
<dbReference type="InterPro" id="IPR005733">
    <property type="entry name" value="TopoI_bac-type"/>
</dbReference>
<name>A0A518DUY2_9BACT</name>
<evidence type="ECO:0000256" key="6">
    <source>
        <dbReference type="ARBA" id="ARBA00023125"/>
    </source>
</evidence>
<dbReference type="GO" id="GO:0006265">
    <property type="term" value="P:DNA topological change"/>
    <property type="evidence" value="ECO:0007669"/>
    <property type="project" value="UniProtKB-UniRule"/>
</dbReference>
<dbReference type="GO" id="GO:0046872">
    <property type="term" value="F:metal ion binding"/>
    <property type="evidence" value="ECO:0007669"/>
    <property type="project" value="UniProtKB-KW"/>
</dbReference>
<feature type="site" description="Interaction with DNA" evidence="8">
    <location>
        <position position="163"/>
    </location>
</feature>
<evidence type="ECO:0000259" key="10">
    <source>
        <dbReference type="PROSITE" id="PS50880"/>
    </source>
</evidence>
<protein>
    <recommendedName>
        <fullName evidence="8">DNA topoisomerase 1</fullName>
        <ecNumber evidence="8">5.6.2.1</ecNumber>
    </recommendedName>
    <alternativeName>
        <fullName evidence="8">DNA topoisomerase I</fullName>
    </alternativeName>
</protein>
<dbReference type="SUPFAM" id="SSF56712">
    <property type="entry name" value="Prokaryotic type I DNA topoisomerase"/>
    <property type="match status" value="1"/>
</dbReference>
<dbReference type="Pfam" id="PF13368">
    <property type="entry name" value="Toprim_C_rpt"/>
    <property type="match status" value="2"/>
</dbReference>